<gene>
    <name evidence="3" type="ORF">SHERM_02183</name>
</gene>
<dbReference type="AlphaFoldDB" id="A0A9N7NQJ7"/>
<dbReference type="OrthoDB" id="1906194at2759"/>
<keyword evidence="1" id="KW-0812">Transmembrane</keyword>
<protein>
    <recommendedName>
        <fullName evidence="2">DUF7733 domain-containing protein</fullName>
    </recommendedName>
</protein>
<organism evidence="3 4">
    <name type="scientific">Striga hermonthica</name>
    <name type="common">Purple witchweed</name>
    <name type="synonym">Buchnera hermonthica</name>
    <dbReference type="NCBI Taxonomy" id="68872"/>
    <lineage>
        <taxon>Eukaryota</taxon>
        <taxon>Viridiplantae</taxon>
        <taxon>Streptophyta</taxon>
        <taxon>Embryophyta</taxon>
        <taxon>Tracheophyta</taxon>
        <taxon>Spermatophyta</taxon>
        <taxon>Magnoliopsida</taxon>
        <taxon>eudicotyledons</taxon>
        <taxon>Gunneridae</taxon>
        <taxon>Pentapetalae</taxon>
        <taxon>asterids</taxon>
        <taxon>lamiids</taxon>
        <taxon>Lamiales</taxon>
        <taxon>Orobanchaceae</taxon>
        <taxon>Buchnereae</taxon>
        <taxon>Striga</taxon>
    </lineage>
</organism>
<feature type="domain" description="DUF7733" evidence="2">
    <location>
        <begin position="30"/>
        <end position="152"/>
    </location>
</feature>
<reference evidence="3" key="1">
    <citation type="submission" date="2019-12" db="EMBL/GenBank/DDBJ databases">
        <authorList>
            <person name="Scholes J."/>
        </authorList>
    </citation>
    <scope>NUCLEOTIDE SEQUENCE</scope>
</reference>
<name>A0A9N7NQJ7_STRHE</name>
<keyword evidence="4" id="KW-1185">Reference proteome</keyword>
<evidence type="ECO:0000313" key="4">
    <source>
        <dbReference type="Proteomes" id="UP001153555"/>
    </source>
</evidence>
<keyword evidence="1" id="KW-0472">Membrane</keyword>
<feature type="transmembrane region" description="Helical" evidence="1">
    <location>
        <begin position="38"/>
        <end position="71"/>
    </location>
</feature>
<sequence length="216" mass="22736">MSSHTKEEPLDHETSNAGAKSPASIRSLLNFRQLSMLAIIVSLSAAGLVAAADLAFVAFSLIYMCFISRFAFPLLSPHPDPPVFGRKNPALGLYVAFAAAIGLCLPIVLVLAAAIEGDGERVLAAAPHLFLLASQVFMEGVSFAGGYSLPLRSEAAAAAGGGGEGGGSTWNWKLYGGRALAAVNMAFWCFNLFGFLLPVYLPKAFRIYYGSKGKSN</sequence>
<dbReference type="PANTHER" id="PTHR33829">
    <property type="entry name" value="OSJNBA0044M19.10 PROTEIN"/>
    <property type="match status" value="1"/>
</dbReference>
<dbReference type="EMBL" id="CACSLK010028053">
    <property type="protein sequence ID" value="CAA0834357.1"/>
    <property type="molecule type" value="Genomic_DNA"/>
</dbReference>
<dbReference type="Pfam" id="PF24867">
    <property type="entry name" value="DUF7733"/>
    <property type="match status" value="2"/>
</dbReference>
<keyword evidence="1" id="KW-1133">Transmembrane helix</keyword>
<comment type="caution">
    <text evidence="3">The sequence shown here is derived from an EMBL/GenBank/DDBJ whole genome shotgun (WGS) entry which is preliminary data.</text>
</comment>
<evidence type="ECO:0000256" key="1">
    <source>
        <dbReference type="SAM" id="Phobius"/>
    </source>
</evidence>
<proteinExistence type="predicted"/>
<feature type="domain" description="DUF7733" evidence="2">
    <location>
        <begin position="171"/>
        <end position="209"/>
    </location>
</feature>
<evidence type="ECO:0000259" key="2">
    <source>
        <dbReference type="Pfam" id="PF24867"/>
    </source>
</evidence>
<feature type="transmembrane region" description="Helical" evidence="1">
    <location>
        <begin position="179"/>
        <end position="201"/>
    </location>
</feature>
<dbReference type="Proteomes" id="UP001153555">
    <property type="component" value="Unassembled WGS sequence"/>
</dbReference>
<accession>A0A9N7NQJ7</accession>
<dbReference type="PANTHER" id="PTHR33829:SF1">
    <property type="entry name" value="TRANSMEMBRANE PROTEIN"/>
    <property type="match status" value="1"/>
</dbReference>
<feature type="transmembrane region" description="Helical" evidence="1">
    <location>
        <begin position="91"/>
        <end position="115"/>
    </location>
</feature>
<evidence type="ECO:0000313" key="3">
    <source>
        <dbReference type="EMBL" id="CAA0834357.1"/>
    </source>
</evidence>
<dbReference type="InterPro" id="IPR056635">
    <property type="entry name" value="DUF7733"/>
</dbReference>